<reference evidence="2" key="1">
    <citation type="submission" date="2023-03" db="EMBL/GenBank/DDBJ databases">
        <title>Massive genome expansion in bonnet fungi (Mycena s.s.) driven by repeated elements and novel gene families across ecological guilds.</title>
        <authorList>
            <consortium name="Lawrence Berkeley National Laboratory"/>
            <person name="Harder C.B."/>
            <person name="Miyauchi S."/>
            <person name="Viragh M."/>
            <person name="Kuo A."/>
            <person name="Thoen E."/>
            <person name="Andreopoulos B."/>
            <person name="Lu D."/>
            <person name="Skrede I."/>
            <person name="Drula E."/>
            <person name="Henrissat B."/>
            <person name="Morin E."/>
            <person name="Kohler A."/>
            <person name="Barry K."/>
            <person name="LaButti K."/>
            <person name="Morin E."/>
            <person name="Salamov A."/>
            <person name="Lipzen A."/>
            <person name="Mereny Z."/>
            <person name="Hegedus B."/>
            <person name="Baldrian P."/>
            <person name="Stursova M."/>
            <person name="Weitz H."/>
            <person name="Taylor A."/>
            <person name="Grigoriev I.V."/>
            <person name="Nagy L.G."/>
            <person name="Martin F."/>
            <person name="Kauserud H."/>
        </authorList>
    </citation>
    <scope>NUCLEOTIDE SEQUENCE</scope>
    <source>
        <strain evidence="2">CBHHK182m</strain>
    </source>
</reference>
<name>A0AAD7N914_9AGAR</name>
<dbReference type="EMBL" id="JARKIB010000064">
    <property type="protein sequence ID" value="KAJ7750831.1"/>
    <property type="molecule type" value="Genomic_DNA"/>
</dbReference>
<dbReference type="Proteomes" id="UP001215598">
    <property type="component" value="Unassembled WGS sequence"/>
</dbReference>
<protein>
    <recommendedName>
        <fullName evidence="4">Aminoglycoside phosphotransferase domain-containing protein</fullName>
    </recommendedName>
</protein>
<evidence type="ECO:0000313" key="2">
    <source>
        <dbReference type="EMBL" id="KAJ7750831.1"/>
    </source>
</evidence>
<comment type="caution">
    <text evidence="2">The sequence shown here is derived from an EMBL/GenBank/DDBJ whole genome shotgun (WGS) entry which is preliminary data.</text>
</comment>
<gene>
    <name evidence="2" type="ORF">B0H16DRAFT_846424</name>
</gene>
<sequence>MRSTPYRKTMAARALALAASLETGLQFALSLDIPPQNPAVGSRLLPDTHSKSIIHSEYHLGGTTLQLDAALQLGVNGLSQVWTAHPIDAPQTTLVMKIIQPSLCRWPIDDWWNDYRDPWHLAHNEAWVYRCLVEKQGLIVPYFFGLHTITTPSQETAWVLVLEFIPGQTVDEVVISRSMPTMREFCLLGIAAAQDLARSGWMLPYIRGPNVLLTGAPGNWTVVFIDLFEAARLDPVDLKDSAYVETAARVQTWSFFSAFCECTGRYFPGSGFGSGLQRHYPLLFGKDKYQL</sequence>
<dbReference type="InterPro" id="IPR011009">
    <property type="entry name" value="Kinase-like_dom_sf"/>
</dbReference>
<dbReference type="AlphaFoldDB" id="A0AAD7N914"/>
<keyword evidence="1" id="KW-0732">Signal</keyword>
<evidence type="ECO:0000313" key="3">
    <source>
        <dbReference type="Proteomes" id="UP001215598"/>
    </source>
</evidence>
<dbReference type="SUPFAM" id="SSF56112">
    <property type="entry name" value="Protein kinase-like (PK-like)"/>
    <property type="match status" value="1"/>
</dbReference>
<evidence type="ECO:0000256" key="1">
    <source>
        <dbReference type="SAM" id="SignalP"/>
    </source>
</evidence>
<evidence type="ECO:0008006" key="4">
    <source>
        <dbReference type="Google" id="ProtNLM"/>
    </source>
</evidence>
<feature type="signal peptide" evidence="1">
    <location>
        <begin position="1"/>
        <end position="30"/>
    </location>
</feature>
<organism evidence="2 3">
    <name type="scientific">Mycena metata</name>
    <dbReference type="NCBI Taxonomy" id="1033252"/>
    <lineage>
        <taxon>Eukaryota</taxon>
        <taxon>Fungi</taxon>
        <taxon>Dikarya</taxon>
        <taxon>Basidiomycota</taxon>
        <taxon>Agaricomycotina</taxon>
        <taxon>Agaricomycetes</taxon>
        <taxon>Agaricomycetidae</taxon>
        <taxon>Agaricales</taxon>
        <taxon>Marasmiineae</taxon>
        <taxon>Mycenaceae</taxon>
        <taxon>Mycena</taxon>
    </lineage>
</organism>
<proteinExistence type="predicted"/>
<feature type="chain" id="PRO_5042178302" description="Aminoglycoside phosphotransferase domain-containing protein" evidence="1">
    <location>
        <begin position="31"/>
        <end position="291"/>
    </location>
</feature>
<accession>A0AAD7N914</accession>
<keyword evidence="3" id="KW-1185">Reference proteome</keyword>